<evidence type="ECO:0000256" key="3">
    <source>
        <dbReference type="ARBA" id="ARBA00022989"/>
    </source>
</evidence>
<reference evidence="5 6" key="1">
    <citation type="submission" date="2020-01" db="EMBL/GenBank/DDBJ databases">
        <title>Genomic analysis of Aminipila sp. CBA3637.</title>
        <authorList>
            <person name="Kim Y.B."/>
            <person name="Roh S.W."/>
        </authorList>
    </citation>
    <scope>NUCLEOTIDE SEQUENCE [LARGE SCALE GENOMIC DNA]</scope>
    <source>
        <strain evidence="5 6">CBA3637</strain>
    </source>
</reference>
<evidence type="ECO:0000256" key="2">
    <source>
        <dbReference type="ARBA" id="ARBA00022692"/>
    </source>
</evidence>
<dbReference type="RefSeq" id="WP_162362832.1">
    <property type="nucleotide sequence ID" value="NZ_CP047591.1"/>
</dbReference>
<keyword evidence="6" id="KW-1185">Reference proteome</keyword>
<gene>
    <name evidence="5" type="ORF">Ami3637_12240</name>
</gene>
<dbReference type="Proteomes" id="UP000463883">
    <property type="component" value="Chromosome"/>
</dbReference>
<keyword evidence="3" id="KW-1133">Transmembrane helix</keyword>
<dbReference type="GO" id="GO:0016020">
    <property type="term" value="C:membrane"/>
    <property type="evidence" value="ECO:0007669"/>
    <property type="project" value="UniProtKB-SubCell"/>
</dbReference>
<accession>A0A6P1MPZ2</accession>
<evidence type="ECO:0000313" key="5">
    <source>
        <dbReference type="EMBL" id="QHI73065.1"/>
    </source>
</evidence>
<evidence type="ECO:0000313" key="6">
    <source>
        <dbReference type="Proteomes" id="UP000463883"/>
    </source>
</evidence>
<name>A0A6P1MPZ2_9FIRM</name>
<keyword evidence="4" id="KW-0472">Membrane</keyword>
<organism evidence="5 6">
    <name type="scientific">Aminipila terrae</name>
    <dbReference type="NCBI Taxonomy" id="2697030"/>
    <lineage>
        <taxon>Bacteria</taxon>
        <taxon>Bacillati</taxon>
        <taxon>Bacillota</taxon>
        <taxon>Clostridia</taxon>
        <taxon>Peptostreptococcales</taxon>
        <taxon>Anaerovoracaceae</taxon>
        <taxon>Aminipila</taxon>
    </lineage>
</organism>
<dbReference type="KEGG" id="amic:Ami3637_12240"/>
<dbReference type="AlphaFoldDB" id="A0A6P1MPZ2"/>
<evidence type="ECO:0000256" key="4">
    <source>
        <dbReference type="ARBA" id="ARBA00023136"/>
    </source>
</evidence>
<dbReference type="Pfam" id="PF05128">
    <property type="entry name" value="DUF697"/>
    <property type="match status" value="1"/>
</dbReference>
<evidence type="ECO:0000256" key="1">
    <source>
        <dbReference type="ARBA" id="ARBA00004141"/>
    </source>
</evidence>
<dbReference type="EMBL" id="CP047591">
    <property type="protein sequence ID" value="QHI73065.1"/>
    <property type="molecule type" value="Genomic_DNA"/>
</dbReference>
<dbReference type="InterPro" id="IPR021147">
    <property type="entry name" value="DUF697"/>
</dbReference>
<proteinExistence type="predicted"/>
<sequence length="178" mass="19443">MPINKNLELDLSIEQKLITLENQKLKVDKVINLHVTGSFIIGFTPIPFSDAPILLANQTALIERILNIYNMSDLSELVAVLIGNVGIGTFTSSMAKKASLYATDQLLKLLPFIGTIGGGIINAAVAGSLTYAYGQAVSHFCYCKQHELISSHKKANVSKKDIDNFIQVFETSFKNHSS</sequence>
<keyword evidence="2" id="KW-0812">Transmembrane</keyword>
<comment type="subcellular location">
    <subcellularLocation>
        <location evidence="1">Membrane</location>
        <topology evidence="1">Multi-pass membrane protein</topology>
    </subcellularLocation>
</comment>
<protein>
    <submittedName>
        <fullName evidence="5">DUF697 domain-containing protein</fullName>
    </submittedName>
</protein>